<dbReference type="InterPro" id="IPR001387">
    <property type="entry name" value="Cro/C1-type_HTH"/>
</dbReference>
<evidence type="ECO:0000259" key="1">
    <source>
        <dbReference type="PROSITE" id="PS50943"/>
    </source>
</evidence>
<protein>
    <recommendedName>
        <fullName evidence="1">HTH cro/C1-type domain-containing protein</fullName>
    </recommendedName>
</protein>
<dbReference type="Proteomes" id="UP000264002">
    <property type="component" value="Unassembled WGS sequence"/>
</dbReference>
<accession>A0A372MKC0</accession>
<proteinExistence type="predicted"/>
<reference evidence="3" key="1">
    <citation type="submission" date="2018-08" db="EMBL/GenBank/DDBJ databases">
        <authorList>
            <person name="Grouzdev D.S."/>
            <person name="Krutkina M.S."/>
        </authorList>
    </citation>
    <scope>NUCLEOTIDE SEQUENCE [LARGE SCALE GENOMIC DNA]</scope>
    <source>
        <strain evidence="3">4-11</strain>
    </source>
</reference>
<dbReference type="PROSITE" id="PS50943">
    <property type="entry name" value="HTH_CROC1"/>
    <property type="match status" value="1"/>
</dbReference>
<organism evidence="2 3">
    <name type="scientific">Sphaerochaeta halotolerans</name>
    <dbReference type="NCBI Taxonomy" id="2293840"/>
    <lineage>
        <taxon>Bacteria</taxon>
        <taxon>Pseudomonadati</taxon>
        <taxon>Spirochaetota</taxon>
        <taxon>Spirochaetia</taxon>
        <taxon>Spirochaetales</taxon>
        <taxon>Sphaerochaetaceae</taxon>
        <taxon>Sphaerochaeta</taxon>
    </lineage>
</organism>
<dbReference type="AlphaFoldDB" id="A0A372MKC0"/>
<sequence>MEVIVAYKEMYPNTLLDRWQSSVAEYGRYTQKQVSSTGYDQIQITNSIITTSTYSNEIIRWYAGNSHFPRFCISNSFIFENTIENENCSGLESIETKDYQEQFAQISRFFSFNKSEWARIFSVSRVSIYDWLSGKTTPTGEKAYKISSIYKLIGTLPDTSIPISRTYLYQNIQKYNKSLLDIFLTSTDISKDYENLSDILAILIRRSKNTHDRLARLAKDRKPNEATLDYNLSITGIR</sequence>
<dbReference type="RefSeq" id="WP_117329066.1">
    <property type="nucleotide sequence ID" value="NZ_QUWK01000001.1"/>
</dbReference>
<evidence type="ECO:0000313" key="3">
    <source>
        <dbReference type="Proteomes" id="UP000264002"/>
    </source>
</evidence>
<gene>
    <name evidence="2" type="ORF">DYP60_01385</name>
</gene>
<feature type="domain" description="HTH cro/C1-type" evidence="1">
    <location>
        <begin position="118"/>
        <end position="156"/>
    </location>
</feature>
<name>A0A372MKC0_9SPIR</name>
<keyword evidence="3" id="KW-1185">Reference proteome</keyword>
<reference evidence="2 3" key="2">
    <citation type="submission" date="2018-09" db="EMBL/GenBank/DDBJ databases">
        <title>Genome of Sphaerochaeta halotolerans strain 4-11.</title>
        <authorList>
            <person name="Nazina T.N."/>
            <person name="Sokolova D.S."/>
        </authorList>
    </citation>
    <scope>NUCLEOTIDE SEQUENCE [LARGE SCALE GENOMIC DNA]</scope>
    <source>
        <strain evidence="2 3">4-11</strain>
    </source>
</reference>
<evidence type="ECO:0000313" key="2">
    <source>
        <dbReference type="EMBL" id="RFU96247.1"/>
    </source>
</evidence>
<dbReference type="EMBL" id="QUWK01000001">
    <property type="protein sequence ID" value="RFU96247.1"/>
    <property type="molecule type" value="Genomic_DNA"/>
</dbReference>
<comment type="caution">
    <text evidence="2">The sequence shown here is derived from an EMBL/GenBank/DDBJ whole genome shotgun (WGS) entry which is preliminary data.</text>
</comment>